<dbReference type="SFLD" id="SFLDG01129">
    <property type="entry name" value="C1.5:_HAD__Beta-PGM__Phosphata"/>
    <property type="match status" value="1"/>
</dbReference>
<dbReference type="InterPro" id="IPR036412">
    <property type="entry name" value="HAD-like_sf"/>
</dbReference>
<dbReference type="PRINTS" id="PR00413">
    <property type="entry name" value="HADHALOGNASE"/>
</dbReference>
<dbReference type="NCBIfam" id="TIGR01549">
    <property type="entry name" value="HAD-SF-IA-v1"/>
    <property type="match status" value="1"/>
</dbReference>
<dbReference type="EMBL" id="BMNK01000008">
    <property type="protein sequence ID" value="GGP09836.1"/>
    <property type="molecule type" value="Genomic_DNA"/>
</dbReference>
<dbReference type="NCBIfam" id="TIGR01509">
    <property type="entry name" value="HAD-SF-IA-v3"/>
    <property type="match status" value="1"/>
</dbReference>
<evidence type="ECO:0000313" key="1">
    <source>
        <dbReference type="EMBL" id="GGP09836.1"/>
    </source>
</evidence>
<dbReference type="InterPro" id="IPR006439">
    <property type="entry name" value="HAD-SF_hydro_IA"/>
</dbReference>
<gene>
    <name evidence="1" type="ORF">GCM10012278_47080</name>
</gene>
<protein>
    <recommendedName>
        <fullName evidence="3">HAD family hydrolase</fullName>
    </recommendedName>
</protein>
<dbReference type="PANTHER" id="PTHR43611:SF3">
    <property type="entry name" value="FLAVIN MONONUCLEOTIDE HYDROLASE 1, CHLOROPLATIC"/>
    <property type="match status" value="1"/>
</dbReference>
<organism evidence="1 2">
    <name type="scientific">Nonomuraea glycinis</name>
    <dbReference type="NCBI Taxonomy" id="2047744"/>
    <lineage>
        <taxon>Bacteria</taxon>
        <taxon>Bacillati</taxon>
        <taxon>Actinomycetota</taxon>
        <taxon>Actinomycetes</taxon>
        <taxon>Streptosporangiales</taxon>
        <taxon>Streptosporangiaceae</taxon>
        <taxon>Nonomuraea</taxon>
    </lineage>
</organism>
<dbReference type="Pfam" id="PF00702">
    <property type="entry name" value="Hydrolase"/>
    <property type="match status" value="1"/>
</dbReference>
<evidence type="ECO:0000313" key="2">
    <source>
        <dbReference type="Proteomes" id="UP000660745"/>
    </source>
</evidence>
<dbReference type="Gene3D" id="3.40.50.1000">
    <property type="entry name" value="HAD superfamily/HAD-like"/>
    <property type="match status" value="1"/>
</dbReference>
<keyword evidence="2" id="KW-1185">Reference proteome</keyword>
<accession>A0A918A7X8</accession>
<comment type="caution">
    <text evidence="1">The sequence shown here is derived from an EMBL/GenBank/DDBJ whole genome shotgun (WGS) entry which is preliminary data.</text>
</comment>
<dbReference type="InterPro" id="IPR023214">
    <property type="entry name" value="HAD_sf"/>
</dbReference>
<dbReference type="SUPFAM" id="SSF56784">
    <property type="entry name" value="HAD-like"/>
    <property type="match status" value="1"/>
</dbReference>
<reference evidence="1" key="2">
    <citation type="submission" date="2020-09" db="EMBL/GenBank/DDBJ databases">
        <authorList>
            <person name="Sun Q."/>
            <person name="Zhou Y."/>
        </authorList>
    </citation>
    <scope>NUCLEOTIDE SEQUENCE</scope>
    <source>
        <strain evidence="1">CGMCC 4.7430</strain>
    </source>
</reference>
<proteinExistence type="predicted"/>
<dbReference type="Proteomes" id="UP000660745">
    <property type="component" value="Unassembled WGS sequence"/>
</dbReference>
<dbReference type="SFLD" id="SFLDS00003">
    <property type="entry name" value="Haloacid_Dehalogenase"/>
    <property type="match status" value="1"/>
</dbReference>
<sequence>MTSFDAILCDLDGVLRQFDHAVQADLEARYGLPLRKTAFDPALILPATLGHITEEQWVASVAAALGGDERARAAAAEFAAVPFRVDEEVRALLARAQERVPVVLVTNAMDTLEGHLDQLGLTYFADAVVSSARVGVAKPDRRIYEIAAELAGAAPERCLFVDDRLENVEAAIALGMTGVHFRAPADLAAALA</sequence>
<dbReference type="PANTHER" id="PTHR43611">
    <property type="entry name" value="ALPHA-D-GLUCOSE 1-PHOSPHATE PHOSPHATASE"/>
    <property type="match status" value="1"/>
</dbReference>
<evidence type="ECO:0008006" key="3">
    <source>
        <dbReference type="Google" id="ProtNLM"/>
    </source>
</evidence>
<dbReference type="AlphaFoldDB" id="A0A918A7X8"/>
<name>A0A918A7X8_9ACTN</name>
<reference evidence="1" key="1">
    <citation type="journal article" date="2014" name="Int. J. Syst. Evol. Microbiol.">
        <title>Complete genome sequence of Corynebacterium casei LMG S-19264T (=DSM 44701T), isolated from a smear-ripened cheese.</title>
        <authorList>
            <consortium name="US DOE Joint Genome Institute (JGI-PGF)"/>
            <person name="Walter F."/>
            <person name="Albersmeier A."/>
            <person name="Kalinowski J."/>
            <person name="Ruckert C."/>
        </authorList>
    </citation>
    <scope>NUCLEOTIDE SEQUENCE</scope>
    <source>
        <strain evidence="1">CGMCC 4.7430</strain>
    </source>
</reference>
<dbReference type="RefSeq" id="WP_225277544.1">
    <property type="nucleotide sequence ID" value="NZ_BMNK01000008.1"/>
</dbReference>